<feature type="compositionally biased region" description="Low complexity" evidence="1">
    <location>
        <begin position="42"/>
        <end position="51"/>
    </location>
</feature>
<keyword evidence="3" id="KW-1185">Reference proteome</keyword>
<dbReference type="AlphaFoldDB" id="A0A9N8P7M9"/>
<proteinExistence type="predicted"/>
<gene>
    <name evidence="2" type="ORF">AWRI4233_LOCUS297</name>
</gene>
<comment type="caution">
    <text evidence="2">The sequence shown here is derived from an EMBL/GenBank/DDBJ whole genome shotgun (WGS) entry which is preliminary data.</text>
</comment>
<feature type="region of interest" description="Disordered" evidence="1">
    <location>
        <begin position="1"/>
        <end position="75"/>
    </location>
</feature>
<sequence>MALFNRSSSSSSLKSEKSAANTKKNVRFSNQPLNSSLKTEESTVSSGSSTKSEAEKKSSASAGMPQSKPSKSRVPLYNKKHDFDILKQSWDYQLQLHDGVSRRLGDKLATYTYEELLDLEKTIDPSLDYFRLRSNLEAFRRESVVPIGLHTCTALPVGSVVLEQDNSARYTTESEPRLIPSHSLDDNMHANLAPDLIDASNKTLSSLEKGWEPSSDKHVNPLRLGSSSPEAGSENEERIIYQNHMARPSTGKDAAPPPRFINPAKVTKLTNEERCIGSYLNQHQLYMLRRKETQLIRKLETKTISQLQMLQHKASTCHASNKIKNLIQNTLFEKHLAEMKEWESQLDVWSKNSRDEPRTRTDNQEIQGLRKTDQDIFVSLTTSNMVIDPTYFIPLNDRGLLMRDMKPFGDSSDEEIIDVEESDEQALANQAKQVTDTNITTATANLYNSKGQKVSQRIPGPGSVATSSKTLATKGTASKVTKPIYNKQLGKLNQKLRGKTLEELLKMHDETTQELFRDIIKDAYHEKRMAMLKEWEEQIGD</sequence>
<evidence type="ECO:0000313" key="2">
    <source>
        <dbReference type="EMBL" id="CAD0085625.1"/>
    </source>
</evidence>
<accession>A0A9N8P7M9</accession>
<name>A0A9N8P7M9_9PEZI</name>
<organism evidence="2 3">
    <name type="scientific">Aureobasidium mustum</name>
    <dbReference type="NCBI Taxonomy" id="2773714"/>
    <lineage>
        <taxon>Eukaryota</taxon>
        <taxon>Fungi</taxon>
        <taxon>Dikarya</taxon>
        <taxon>Ascomycota</taxon>
        <taxon>Pezizomycotina</taxon>
        <taxon>Dothideomycetes</taxon>
        <taxon>Dothideomycetidae</taxon>
        <taxon>Dothideales</taxon>
        <taxon>Saccotheciaceae</taxon>
        <taxon>Aureobasidium</taxon>
    </lineage>
</organism>
<feature type="compositionally biased region" description="Polar residues" evidence="1">
    <location>
        <begin position="19"/>
        <end position="37"/>
    </location>
</feature>
<evidence type="ECO:0000256" key="1">
    <source>
        <dbReference type="SAM" id="MobiDB-lite"/>
    </source>
</evidence>
<evidence type="ECO:0000313" key="3">
    <source>
        <dbReference type="Proteomes" id="UP000714618"/>
    </source>
</evidence>
<reference evidence="2" key="1">
    <citation type="submission" date="2020-06" db="EMBL/GenBank/DDBJ databases">
        <authorList>
            <person name="Onetto C."/>
        </authorList>
    </citation>
    <scope>NUCLEOTIDE SEQUENCE</scope>
</reference>
<feature type="region of interest" description="Disordered" evidence="1">
    <location>
        <begin position="207"/>
        <end position="234"/>
    </location>
</feature>
<dbReference type="OrthoDB" id="3939378at2759"/>
<dbReference type="EMBL" id="CAIJEO010000002">
    <property type="protein sequence ID" value="CAD0085625.1"/>
    <property type="molecule type" value="Genomic_DNA"/>
</dbReference>
<protein>
    <submittedName>
        <fullName evidence="2">Uncharacterized protein</fullName>
    </submittedName>
</protein>
<dbReference type="Proteomes" id="UP000714618">
    <property type="component" value="Unassembled WGS sequence"/>
</dbReference>
<feature type="compositionally biased region" description="Basic and acidic residues" evidence="1">
    <location>
        <begin position="209"/>
        <end position="219"/>
    </location>
</feature>